<name>A0A7H0VDL2_9FLAO</name>
<evidence type="ECO:0000313" key="2">
    <source>
        <dbReference type="Proteomes" id="UP000516305"/>
    </source>
</evidence>
<evidence type="ECO:0000313" key="1">
    <source>
        <dbReference type="EMBL" id="QNR23810.1"/>
    </source>
</evidence>
<dbReference type="AlphaFoldDB" id="A0A7H0VDL2"/>
<proteinExistence type="predicted"/>
<reference evidence="1 2" key="1">
    <citation type="submission" date="2020-08" db="EMBL/GenBank/DDBJ databases">
        <title>Croceimicrobium hydrocarbonivorans gen. nov., sp. nov., a novel marine bacterium isolated from a bacterial consortium that degrades polyethylene terephthalate.</title>
        <authorList>
            <person name="Liu R."/>
        </authorList>
    </citation>
    <scope>NUCLEOTIDE SEQUENCE [LARGE SCALE GENOMIC DNA]</scope>
    <source>
        <strain evidence="1 2">A20-9</strain>
    </source>
</reference>
<dbReference type="RefSeq" id="WP_210758345.1">
    <property type="nucleotide sequence ID" value="NZ_CP060139.1"/>
</dbReference>
<accession>A0A7H0VDL2</accession>
<dbReference type="PROSITE" id="PS51257">
    <property type="entry name" value="PROKAR_LIPOPROTEIN"/>
    <property type="match status" value="1"/>
</dbReference>
<keyword evidence="2" id="KW-1185">Reference proteome</keyword>
<protein>
    <submittedName>
        <fullName evidence="1">Uncharacterized protein</fullName>
    </submittedName>
</protein>
<sequence length="694" mass="76030">MKNYTLLCFFIGLGVLVGCRPDIQPADWEVDALVPILKTRVDIRDLTDLDSTLQSSADGQLQIVLRENLASLKPGEIAPPFNEEFENTAKLQNITLGARTIQNRISLGQIAMQMGLQGALLVAANGTQQNIPPISNVGPSNFNIDATDYFQSMILRNGWLVLRIQNNFPIDITNLQYGIQNVNAGSYIVQNTLASLPSGAVHYDSIQLINNFLIEGNLQASLINLDSPGSGSGTVLVDTSDALDLQVTLDKLDPVSATAVFPAQDLFNETGEAFIYPPSALLTSVHVSEGDIYMDAYSTINDSINLSYILPGATNNGSILQFLRVIPAAANGQVVNEYVEIPVRNYTLDLQGMPNSTNIHNTFYTTFIGSIDSTGRIISLSLQDSVYVKTGIKNLIADRGYGFLGYDTIIGDDQVELESVSEFFSGSIELDDVQLQLEVENYIGAPFNFKILDLSSRNDDQTRSLTWNQLAYNFNLDRATEPSPGAQPVPGRLTINLDKNNSNIQDLVEIFPSHMAFAMEAYMNGSTPSPIFDQFLNTNYGIEANLQAVIPLHLSLNDIALQDTMDFEYISVDKDWRMKGGDLILKAENSFPFQANVDIVLFNNGGIPIDTLFSSDAVAAADVDANQRSVGPKSSTVKYSIQGSKLVSLQKTHFMIFKTSFNTDPQSGMVKIYSDNYLDLQLIADFRLSTDKGG</sequence>
<dbReference type="EMBL" id="CP060139">
    <property type="protein sequence ID" value="QNR23810.1"/>
    <property type="molecule type" value="Genomic_DNA"/>
</dbReference>
<dbReference type="Proteomes" id="UP000516305">
    <property type="component" value="Chromosome"/>
</dbReference>
<dbReference type="KEGG" id="chyd:H4K34_15750"/>
<gene>
    <name evidence="1" type="ORF">H4K34_15750</name>
</gene>
<organism evidence="1 2">
    <name type="scientific">Croceimicrobium hydrocarbonivorans</name>
    <dbReference type="NCBI Taxonomy" id="2761580"/>
    <lineage>
        <taxon>Bacteria</taxon>
        <taxon>Pseudomonadati</taxon>
        <taxon>Bacteroidota</taxon>
        <taxon>Flavobacteriia</taxon>
        <taxon>Flavobacteriales</taxon>
        <taxon>Owenweeksiaceae</taxon>
        <taxon>Croceimicrobium</taxon>
    </lineage>
</organism>